<feature type="domain" description="Metallo-beta-lactamase" evidence="5">
    <location>
        <begin position="12"/>
        <end position="181"/>
    </location>
</feature>
<dbReference type="SUPFAM" id="SSF56281">
    <property type="entry name" value="Metallo-hydrolase/oxidoreductase"/>
    <property type="match status" value="1"/>
</dbReference>
<dbReference type="RefSeq" id="WP_084234018.1">
    <property type="nucleotide sequence ID" value="NZ_FWXW01000003.1"/>
</dbReference>
<proteinExistence type="predicted"/>
<organism evidence="6 7">
    <name type="scientific">Papillibacter cinnamivorans DSM 12816</name>
    <dbReference type="NCBI Taxonomy" id="1122930"/>
    <lineage>
        <taxon>Bacteria</taxon>
        <taxon>Bacillati</taxon>
        <taxon>Bacillota</taxon>
        <taxon>Clostridia</taxon>
        <taxon>Eubacteriales</taxon>
        <taxon>Oscillospiraceae</taxon>
        <taxon>Papillibacter</taxon>
    </lineage>
</organism>
<evidence type="ECO:0000256" key="3">
    <source>
        <dbReference type="ARBA" id="ARBA00022801"/>
    </source>
</evidence>
<evidence type="ECO:0000256" key="2">
    <source>
        <dbReference type="ARBA" id="ARBA00022723"/>
    </source>
</evidence>
<protein>
    <submittedName>
        <fullName evidence="6">Glyoxylase, beta-lactamase superfamily II</fullName>
    </submittedName>
</protein>
<dbReference type="InterPro" id="IPR001279">
    <property type="entry name" value="Metallo-B-lactamas"/>
</dbReference>
<comment type="cofactor">
    <cofactor evidence="1">
        <name>Zn(2+)</name>
        <dbReference type="ChEBI" id="CHEBI:29105"/>
    </cofactor>
</comment>
<name>A0A1W2A1T4_9FIRM</name>
<evidence type="ECO:0000313" key="7">
    <source>
        <dbReference type="Proteomes" id="UP000192790"/>
    </source>
</evidence>
<keyword evidence="3" id="KW-0378">Hydrolase</keyword>
<keyword evidence="4" id="KW-0862">Zinc</keyword>
<dbReference type="OrthoDB" id="9802248at2"/>
<keyword evidence="2" id="KW-0479">Metal-binding</keyword>
<dbReference type="EMBL" id="FWXW01000003">
    <property type="protein sequence ID" value="SMC54600.1"/>
    <property type="molecule type" value="Genomic_DNA"/>
</dbReference>
<evidence type="ECO:0000256" key="1">
    <source>
        <dbReference type="ARBA" id="ARBA00001947"/>
    </source>
</evidence>
<dbReference type="AlphaFoldDB" id="A0A1W2A1T4"/>
<dbReference type="Pfam" id="PF00753">
    <property type="entry name" value="Lactamase_B"/>
    <property type="match status" value="1"/>
</dbReference>
<sequence length="206" mass="22580">MLIQSLQVGEIGTNCYLLMDEATHEAAVIDPGDEAPRILRMAKDAGATVKYILLTHGHFDHTLGVEGVQKATGATVYIHRGDAVPKGSSFMRGYPAGPETVFYDEGTKLPLGNLTIEVMHTPGHSRGSCVLRCGDVLFTGDTLFRDSCGRTDLPGGSYGEILRSLKRLAQLEGDYKVYPGHEGFSDLDYERRNNYYMHEALRTPGI</sequence>
<dbReference type="InterPro" id="IPR051453">
    <property type="entry name" value="MBL_Glyoxalase_II"/>
</dbReference>
<evidence type="ECO:0000256" key="4">
    <source>
        <dbReference type="ARBA" id="ARBA00022833"/>
    </source>
</evidence>
<dbReference type="PANTHER" id="PTHR46233">
    <property type="entry name" value="HYDROXYACYLGLUTATHIONE HYDROLASE GLOC"/>
    <property type="match status" value="1"/>
</dbReference>
<evidence type="ECO:0000259" key="5">
    <source>
        <dbReference type="SMART" id="SM00849"/>
    </source>
</evidence>
<dbReference type="InterPro" id="IPR036866">
    <property type="entry name" value="RibonucZ/Hydroxyglut_hydro"/>
</dbReference>
<accession>A0A1W2A1T4</accession>
<dbReference type="Proteomes" id="UP000192790">
    <property type="component" value="Unassembled WGS sequence"/>
</dbReference>
<evidence type="ECO:0000313" key="6">
    <source>
        <dbReference type="EMBL" id="SMC54600.1"/>
    </source>
</evidence>
<reference evidence="6 7" key="1">
    <citation type="submission" date="2017-04" db="EMBL/GenBank/DDBJ databases">
        <authorList>
            <person name="Afonso C.L."/>
            <person name="Miller P.J."/>
            <person name="Scott M.A."/>
            <person name="Spackman E."/>
            <person name="Goraichik I."/>
            <person name="Dimitrov K.M."/>
            <person name="Suarez D.L."/>
            <person name="Swayne D.E."/>
        </authorList>
    </citation>
    <scope>NUCLEOTIDE SEQUENCE [LARGE SCALE GENOMIC DNA]</scope>
    <source>
        <strain evidence="6 7">DSM 12816</strain>
    </source>
</reference>
<dbReference type="Gene3D" id="3.60.15.10">
    <property type="entry name" value="Ribonuclease Z/Hydroxyacylglutathione hydrolase-like"/>
    <property type="match status" value="1"/>
</dbReference>
<dbReference type="PANTHER" id="PTHR46233:SF3">
    <property type="entry name" value="HYDROXYACYLGLUTATHIONE HYDROLASE GLOC"/>
    <property type="match status" value="1"/>
</dbReference>
<dbReference type="GO" id="GO:0016787">
    <property type="term" value="F:hydrolase activity"/>
    <property type="evidence" value="ECO:0007669"/>
    <property type="project" value="UniProtKB-KW"/>
</dbReference>
<dbReference type="GO" id="GO:0046872">
    <property type="term" value="F:metal ion binding"/>
    <property type="evidence" value="ECO:0007669"/>
    <property type="project" value="UniProtKB-KW"/>
</dbReference>
<gene>
    <name evidence="6" type="ORF">SAMN02745168_1404</name>
</gene>
<dbReference type="STRING" id="1122930.SAMN02745168_1404"/>
<dbReference type="SMART" id="SM00849">
    <property type="entry name" value="Lactamase_B"/>
    <property type="match status" value="1"/>
</dbReference>
<dbReference type="CDD" id="cd06262">
    <property type="entry name" value="metallo-hydrolase-like_MBL-fold"/>
    <property type="match status" value="1"/>
</dbReference>
<keyword evidence="7" id="KW-1185">Reference proteome</keyword>